<dbReference type="Proteomes" id="UP000256661">
    <property type="component" value="Unassembled WGS sequence"/>
</dbReference>
<sequence length="147" mass="15877">MLDFDPNNFRLEDLDRLGRQADDAIRRLAESADALGAVTGEGEAAEGLVRATVDGAGALRSVDLNPRVMRMGSEELGRAITVAVTAAQADAQRKTTELLTATIGEHEVPTSLDGDALRKQFGQFSDMFSRSLGAEYDSLQNIRRNLP</sequence>
<comment type="caution">
    <text evidence="1">The sequence shown here is derived from an EMBL/GenBank/DDBJ whole genome shotgun (WGS) entry which is preliminary data.</text>
</comment>
<dbReference type="GO" id="GO:0003677">
    <property type="term" value="F:DNA binding"/>
    <property type="evidence" value="ECO:0007669"/>
    <property type="project" value="UniProtKB-KW"/>
</dbReference>
<gene>
    <name evidence="1" type="ORF">DFJ69_2006</name>
</gene>
<dbReference type="Pfam" id="PF02575">
    <property type="entry name" value="YbaB_DNA_bd"/>
    <property type="match status" value="1"/>
</dbReference>
<proteinExistence type="predicted"/>
<keyword evidence="1" id="KW-0238">DNA-binding</keyword>
<protein>
    <submittedName>
        <fullName evidence="1">DNA-binding protein YbaB</fullName>
    </submittedName>
</protein>
<dbReference type="AlphaFoldDB" id="A0A3D9SL42"/>
<evidence type="ECO:0000313" key="1">
    <source>
        <dbReference type="EMBL" id="REE96568.1"/>
    </source>
</evidence>
<name>A0A3D9SL42_9ACTN</name>
<dbReference type="InterPro" id="IPR004401">
    <property type="entry name" value="YbaB/EbfC"/>
</dbReference>
<reference evidence="1 2" key="1">
    <citation type="submission" date="2018-08" db="EMBL/GenBank/DDBJ databases">
        <title>Sequencing the genomes of 1000 actinobacteria strains.</title>
        <authorList>
            <person name="Klenk H.-P."/>
        </authorList>
    </citation>
    <scope>NUCLEOTIDE SEQUENCE [LARGE SCALE GENOMIC DNA]</scope>
    <source>
        <strain evidence="1 2">DSM 43927</strain>
    </source>
</reference>
<accession>A0A3D9SL42</accession>
<dbReference type="Gene3D" id="3.30.1310.10">
    <property type="entry name" value="Nucleoid-associated protein YbaB-like domain"/>
    <property type="match status" value="1"/>
</dbReference>
<dbReference type="SUPFAM" id="SSF82607">
    <property type="entry name" value="YbaB-like"/>
    <property type="match status" value="1"/>
</dbReference>
<dbReference type="EMBL" id="QTTT01000001">
    <property type="protein sequence ID" value="REE96568.1"/>
    <property type="molecule type" value="Genomic_DNA"/>
</dbReference>
<organism evidence="1 2">
    <name type="scientific">Thermomonospora umbrina</name>
    <dbReference type="NCBI Taxonomy" id="111806"/>
    <lineage>
        <taxon>Bacteria</taxon>
        <taxon>Bacillati</taxon>
        <taxon>Actinomycetota</taxon>
        <taxon>Actinomycetes</taxon>
        <taxon>Streptosporangiales</taxon>
        <taxon>Thermomonosporaceae</taxon>
        <taxon>Thermomonospora</taxon>
    </lineage>
</organism>
<dbReference type="RefSeq" id="WP_170177598.1">
    <property type="nucleotide sequence ID" value="NZ_QTTT01000001.1"/>
</dbReference>
<evidence type="ECO:0000313" key="2">
    <source>
        <dbReference type="Proteomes" id="UP000256661"/>
    </source>
</evidence>
<keyword evidence="2" id="KW-1185">Reference proteome</keyword>
<dbReference type="InterPro" id="IPR036894">
    <property type="entry name" value="YbaB-like_sf"/>
</dbReference>